<name>A0ABN2IUA6_9ACTN</name>
<evidence type="ECO:0000256" key="2">
    <source>
        <dbReference type="ARBA" id="ARBA00023002"/>
    </source>
</evidence>
<dbReference type="InterPro" id="IPR043143">
    <property type="entry name" value="Mal/L-sulf/L-lact_DH-like_NADP"/>
</dbReference>
<dbReference type="SUPFAM" id="SSF89733">
    <property type="entry name" value="L-sulfolactate dehydrogenase-like"/>
    <property type="match status" value="1"/>
</dbReference>
<dbReference type="PANTHER" id="PTHR11091">
    <property type="entry name" value="OXIDOREDUCTASE-RELATED"/>
    <property type="match status" value="1"/>
</dbReference>
<dbReference type="Proteomes" id="UP001500618">
    <property type="component" value="Unassembled WGS sequence"/>
</dbReference>
<gene>
    <name evidence="3" type="ORF">GCM10009765_71380</name>
</gene>
<organism evidence="3 4">
    <name type="scientific">Fodinicola feengrottensis</name>
    <dbReference type="NCBI Taxonomy" id="435914"/>
    <lineage>
        <taxon>Bacteria</taxon>
        <taxon>Bacillati</taxon>
        <taxon>Actinomycetota</taxon>
        <taxon>Actinomycetes</taxon>
        <taxon>Mycobacteriales</taxon>
        <taxon>Fodinicola</taxon>
    </lineage>
</organism>
<sequence length="352" mass="36137">MTKPTVTESAVVTAARLTSEIEKIFGALGYSPAAARTVAQSLVDADLRGVASHGALLVPMYVERIRSGSVSRSEFAEVVQDFAAVAARHGLGQLSGDQAMRMAIEKAHDFGIGAVVVRHAFHFGAAFRYAKAAADAGYVGLAAANTRPLMPAPGGARPVVGNNPLAVAVPLPDSPPIVLDMALSEAALGKIRLAGQESREIPATWATDSTGAPTTDPVAALAGMLLPTGGPKGYGLALIVDVLTGVLSGGAFGSDVRGLYANTAVPNDCAHFFLAINPAAFGPAADFGRNVRRLADEVVGSPTRPGTDRVFLPGQVEYERAEATAESGIRISGSVLAALRETAESVQNGASR</sequence>
<dbReference type="PANTHER" id="PTHR11091:SF0">
    <property type="entry name" value="MALATE DEHYDROGENASE"/>
    <property type="match status" value="1"/>
</dbReference>
<keyword evidence="4" id="KW-1185">Reference proteome</keyword>
<dbReference type="Gene3D" id="1.10.1530.10">
    <property type="match status" value="1"/>
</dbReference>
<reference evidence="3 4" key="1">
    <citation type="journal article" date="2019" name="Int. J. Syst. Evol. Microbiol.">
        <title>The Global Catalogue of Microorganisms (GCM) 10K type strain sequencing project: providing services to taxonomists for standard genome sequencing and annotation.</title>
        <authorList>
            <consortium name="The Broad Institute Genomics Platform"/>
            <consortium name="The Broad Institute Genome Sequencing Center for Infectious Disease"/>
            <person name="Wu L."/>
            <person name="Ma J."/>
        </authorList>
    </citation>
    <scope>NUCLEOTIDE SEQUENCE [LARGE SCALE GENOMIC DNA]</scope>
    <source>
        <strain evidence="3 4">JCM 14718</strain>
    </source>
</reference>
<dbReference type="InterPro" id="IPR036111">
    <property type="entry name" value="Mal/L-sulfo/L-lacto_DH-like_sf"/>
</dbReference>
<dbReference type="Gene3D" id="3.30.1370.60">
    <property type="entry name" value="Hypothetical oxidoreductase yiak, domain 2"/>
    <property type="match status" value="1"/>
</dbReference>
<comment type="similarity">
    <text evidence="1">Belongs to the LDH2/MDH2 oxidoreductase family.</text>
</comment>
<evidence type="ECO:0000313" key="3">
    <source>
        <dbReference type="EMBL" id="GAA1711943.1"/>
    </source>
</evidence>
<dbReference type="Pfam" id="PF02615">
    <property type="entry name" value="Ldh_2"/>
    <property type="match status" value="1"/>
</dbReference>
<accession>A0ABN2IUA6</accession>
<dbReference type="RefSeq" id="WP_163573596.1">
    <property type="nucleotide sequence ID" value="NZ_BAAANY010000037.1"/>
</dbReference>
<dbReference type="InterPro" id="IPR043144">
    <property type="entry name" value="Mal/L-sulf/L-lact_DH-like_ah"/>
</dbReference>
<dbReference type="EMBL" id="BAAANY010000037">
    <property type="protein sequence ID" value="GAA1711943.1"/>
    <property type="molecule type" value="Genomic_DNA"/>
</dbReference>
<dbReference type="InterPro" id="IPR003767">
    <property type="entry name" value="Malate/L-lactate_DH-like"/>
</dbReference>
<proteinExistence type="inferred from homology"/>
<protein>
    <submittedName>
        <fullName evidence="3">Ldh family oxidoreductase</fullName>
    </submittedName>
</protein>
<evidence type="ECO:0000313" key="4">
    <source>
        <dbReference type="Proteomes" id="UP001500618"/>
    </source>
</evidence>
<keyword evidence="2" id="KW-0560">Oxidoreductase</keyword>
<comment type="caution">
    <text evidence="3">The sequence shown here is derived from an EMBL/GenBank/DDBJ whole genome shotgun (WGS) entry which is preliminary data.</text>
</comment>
<evidence type="ECO:0000256" key="1">
    <source>
        <dbReference type="ARBA" id="ARBA00006056"/>
    </source>
</evidence>